<feature type="transmembrane region" description="Helical" evidence="10">
    <location>
        <begin position="456"/>
        <end position="480"/>
    </location>
</feature>
<dbReference type="Pfam" id="PF21760">
    <property type="entry name" value="SecD_1st"/>
    <property type="match status" value="1"/>
</dbReference>
<dbReference type="EMBL" id="FYDG01000003">
    <property type="protein sequence ID" value="SNB69950.1"/>
    <property type="molecule type" value="Genomic_DNA"/>
</dbReference>
<dbReference type="Gene3D" id="1.20.1640.10">
    <property type="entry name" value="Multidrug efflux transporter AcrB transmembrane domain"/>
    <property type="match status" value="1"/>
</dbReference>
<keyword evidence="5 10" id="KW-0812">Transmembrane</keyword>
<evidence type="ECO:0000256" key="8">
    <source>
        <dbReference type="ARBA" id="ARBA00023010"/>
    </source>
</evidence>
<feature type="transmembrane region" description="Helical" evidence="10">
    <location>
        <begin position="416"/>
        <end position="435"/>
    </location>
</feature>
<organism evidence="14 15">
    <name type="scientific">Rhodoblastus acidophilus</name>
    <name type="common">Rhodopseudomonas acidophila</name>
    <dbReference type="NCBI Taxonomy" id="1074"/>
    <lineage>
        <taxon>Bacteria</taxon>
        <taxon>Pseudomonadati</taxon>
        <taxon>Pseudomonadota</taxon>
        <taxon>Alphaproteobacteria</taxon>
        <taxon>Hyphomicrobiales</taxon>
        <taxon>Rhodoblastaceae</taxon>
        <taxon>Rhodoblastus</taxon>
    </lineage>
</organism>
<keyword evidence="4" id="KW-0997">Cell inner membrane</keyword>
<evidence type="ECO:0000313" key="15">
    <source>
        <dbReference type="Proteomes" id="UP000198418"/>
    </source>
</evidence>
<dbReference type="Pfam" id="PF22599">
    <property type="entry name" value="SecDF_P1_head"/>
    <property type="match status" value="1"/>
</dbReference>
<evidence type="ECO:0000256" key="1">
    <source>
        <dbReference type="ARBA" id="ARBA00004651"/>
    </source>
</evidence>
<evidence type="ECO:0000256" key="10">
    <source>
        <dbReference type="HAMAP-Rule" id="MF_01463"/>
    </source>
</evidence>
<dbReference type="GO" id="GO:0006605">
    <property type="term" value="P:protein targeting"/>
    <property type="evidence" value="ECO:0007669"/>
    <property type="project" value="UniProtKB-UniRule"/>
</dbReference>
<comment type="caution">
    <text evidence="10">Lacks conserved residue(s) required for the propagation of feature annotation.</text>
</comment>
<dbReference type="Proteomes" id="UP000198418">
    <property type="component" value="Unassembled WGS sequence"/>
</dbReference>
<dbReference type="InterPro" id="IPR048631">
    <property type="entry name" value="SecD_1st"/>
</dbReference>
<dbReference type="GO" id="GO:0015450">
    <property type="term" value="F:protein-transporting ATPase activity"/>
    <property type="evidence" value="ECO:0007669"/>
    <property type="project" value="InterPro"/>
</dbReference>
<reference evidence="15" key="1">
    <citation type="submission" date="2017-06" db="EMBL/GenBank/DDBJ databases">
        <authorList>
            <person name="Varghese N."/>
            <person name="Submissions S."/>
        </authorList>
    </citation>
    <scope>NUCLEOTIDE SEQUENCE [LARGE SCALE GENOMIC DNA]</scope>
    <source>
        <strain evidence="15">DSM 137</strain>
    </source>
</reference>
<name>A0A212RCK7_RHOAC</name>
<comment type="subunit">
    <text evidence="10">Forms a complex with SecF. Part of the essential Sec protein translocation apparatus which comprises SecA, SecYEG and auxiliary proteins SecDF-YajC and YidC.</text>
</comment>
<feature type="transmembrane region" description="Helical" evidence="10">
    <location>
        <begin position="492"/>
        <end position="515"/>
    </location>
</feature>
<dbReference type="InterPro" id="IPR054384">
    <property type="entry name" value="SecDF_P1_head"/>
</dbReference>
<dbReference type="InterPro" id="IPR055344">
    <property type="entry name" value="SecD_SecF_C_bact"/>
</dbReference>
<dbReference type="FunFam" id="1.20.1640.10:FF:000004">
    <property type="entry name" value="Protein translocase subunit SecD"/>
    <property type="match status" value="1"/>
</dbReference>
<dbReference type="PANTHER" id="PTHR30081">
    <property type="entry name" value="PROTEIN-EXPORT MEMBRANE PROTEIN SEC"/>
    <property type="match status" value="1"/>
</dbReference>
<dbReference type="InterPro" id="IPR048634">
    <property type="entry name" value="SecD_SecF_C"/>
</dbReference>
<evidence type="ECO:0000256" key="7">
    <source>
        <dbReference type="ARBA" id="ARBA00022989"/>
    </source>
</evidence>
<protein>
    <recommendedName>
        <fullName evidence="10">Protein translocase subunit SecD</fullName>
    </recommendedName>
</protein>
<evidence type="ECO:0000259" key="12">
    <source>
        <dbReference type="Pfam" id="PF21760"/>
    </source>
</evidence>
<feature type="domain" description="Protein translocase subunit SecDF P1" evidence="12">
    <location>
        <begin position="162"/>
        <end position="220"/>
    </location>
</feature>
<dbReference type="GO" id="GO:0043952">
    <property type="term" value="P:protein transport by the Sec complex"/>
    <property type="evidence" value="ECO:0007669"/>
    <property type="project" value="UniProtKB-UniRule"/>
</dbReference>
<evidence type="ECO:0000256" key="2">
    <source>
        <dbReference type="ARBA" id="ARBA00022448"/>
    </source>
</evidence>
<evidence type="ECO:0000313" key="14">
    <source>
        <dbReference type="EMBL" id="SNB69950.1"/>
    </source>
</evidence>
<comment type="subcellular location">
    <subcellularLocation>
        <location evidence="1 10">Cell membrane</location>
        <topology evidence="1 10">Multi-pass membrane protein</topology>
    </subcellularLocation>
</comment>
<dbReference type="PANTHER" id="PTHR30081:SF1">
    <property type="entry name" value="PROTEIN TRANSLOCASE SUBUNIT SECD"/>
    <property type="match status" value="1"/>
</dbReference>
<dbReference type="NCBIfam" id="TIGR00916">
    <property type="entry name" value="2A0604s01"/>
    <property type="match status" value="1"/>
</dbReference>
<evidence type="ECO:0000259" key="11">
    <source>
        <dbReference type="Pfam" id="PF02355"/>
    </source>
</evidence>
<sequence>MLRFPLWKTILTLSATLIAMLICAPSMIGPANRAKLAEVMPSWMPPNAIVLGLDLQGGAHLLYEVDRADVVKTMVQNLRDDLRRTLREEKVGVSGGIGMNARGVQARLADPNDVEKIRVKLAHLVPISATAPGSGLDISNEDGLLRLNITDVAIDNKVKRAVEQTIEVLNRRVNGLGTTEPNIQRQGDDRVLVEVPGLQDTNRLKEIVGTTAKLEFRLVADAGYNPADVDQLDQTEQLGKLPVEKQVMVVGEDLTDAQPGFDQRTGEPVVNFRFNIRGGQRFGEVTSANVGRPFAIVLDNKVISAPRILGPITGGSGQISGRFSVEQANNLAILLRAGALPAKLSIVEERTVGPGLGQDSIDAGKRAAYWAAGLVVFYMLITYGTFGVFANLALLIHISMIFAALVLLRATLTLPGIAGIVLTIGMAVDSNVLIYERIREEAHAGRSIISALDAGFNRAFATIVDSNVTMFVVAAILYFLGSGPVRGFAVSLALGILTTIITAVTMTRMMIALWYKYRRPTKLPI</sequence>
<dbReference type="FunFam" id="3.30.1360.200:FF:000002">
    <property type="entry name" value="Preprotein translocase subunit SecD"/>
    <property type="match status" value="1"/>
</dbReference>
<keyword evidence="7 10" id="KW-1133">Transmembrane helix</keyword>
<keyword evidence="2 10" id="KW-0813">Transport</keyword>
<dbReference type="Pfam" id="PF02355">
    <property type="entry name" value="SecD_SecF_C"/>
    <property type="match status" value="1"/>
</dbReference>
<dbReference type="Gene3D" id="3.30.1360.200">
    <property type="match status" value="1"/>
</dbReference>
<evidence type="ECO:0000256" key="9">
    <source>
        <dbReference type="ARBA" id="ARBA00023136"/>
    </source>
</evidence>
<keyword evidence="9 10" id="KW-0472">Membrane</keyword>
<feature type="domain" description="Protein export membrane protein SecD/SecF C-terminal" evidence="11">
    <location>
        <begin position="343"/>
        <end position="515"/>
    </location>
</feature>
<evidence type="ECO:0000259" key="13">
    <source>
        <dbReference type="Pfam" id="PF22599"/>
    </source>
</evidence>
<comment type="function">
    <text evidence="10">Part of the Sec protein translocase complex. Interacts with the SecYEG preprotein conducting channel. SecDF uses the proton motive force (PMF) to complete protein translocation after the ATP-dependent function of SecA.</text>
</comment>
<comment type="similarity">
    <text evidence="10">Belongs to the SecD/SecF family. SecD subfamily.</text>
</comment>
<accession>A0A212RCK7</accession>
<evidence type="ECO:0000256" key="6">
    <source>
        <dbReference type="ARBA" id="ARBA00022927"/>
    </source>
</evidence>
<dbReference type="InterPro" id="IPR005791">
    <property type="entry name" value="SecD"/>
</dbReference>
<dbReference type="GO" id="GO:0065002">
    <property type="term" value="P:intracellular protein transmembrane transport"/>
    <property type="evidence" value="ECO:0007669"/>
    <property type="project" value="UniProtKB-UniRule"/>
</dbReference>
<dbReference type="PRINTS" id="PR00702">
    <property type="entry name" value="ACRIFLAVINRP"/>
</dbReference>
<gene>
    <name evidence="10" type="primary">secD</name>
    <name evidence="14" type="ORF">SAMN06265338_103319</name>
</gene>
<keyword evidence="3 10" id="KW-1003">Cell membrane</keyword>
<dbReference type="InterPro" id="IPR022813">
    <property type="entry name" value="SecD/SecF_arch_bac"/>
</dbReference>
<feature type="domain" description="SecDF P1 head subdomain" evidence="13">
    <location>
        <begin position="239"/>
        <end position="342"/>
    </location>
</feature>
<dbReference type="SUPFAM" id="SSF82866">
    <property type="entry name" value="Multidrug efflux transporter AcrB transmembrane domain"/>
    <property type="match status" value="1"/>
</dbReference>
<keyword evidence="15" id="KW-1185">Reference proteome</keyword>
<dbReference type="RefSeq" id="WP_088520428.1">
    <property type="nucleotide sequence ID" value="NZ_FYDG01000003.1"/>
</dbReference>
<keyword evidence="6 10" id="KW-0653">Protein transport</keyword>
<keyword evidence="8 10" id="KW-0811">Translocation</keyword>
<proteinExistence type="inferred from homology"/>
<evidence type="ECO:0000256" key="4">
    <source>
        <dbReference type="ARBA" id="ARBA00022519"/>
    </source>
</evidence>
<dbReference type="OrthoDB" id="9805019at2"/>
<dbReference type="AlphaFoldDB" id="A0A212RCK7"/>
<dbReference type="HAMAP" id="MF_01463_B">
    <property type="entry name" value="SecD_B"/>
    <property type="match status" value="1"/>
</dbReference>
<dbReference type="InterPro" id="IPR001036">
    <property type="entry name" value="Acrflvin-R"/>
</dbReference>
<dbReference type="Gene3D" id="3.30.70.3400">
    <property type="match status" value="2"/>
</dbReference>
<dbReference type="GO" id="GO:0005886">
    <property type="term" value="C:plasma membrane"/>
    <property type="evidence" value="ECO:0007669"/>
    <property type="project" value="UniProtKB-SubCell"/>
</dbReference>
<evidence type="ECO:0000256" key="3">
    <source>
        <dbReference type="ARBA" id="ARBA00022475"/>
    </source>
</evidence>
<evidence type="ECO:0000256" key="5">
    <source>
        <dbReference type="ARBA" id="ARBA00022692"/>
    </source>
</evidence>
<dbReference type="NCBIfam" id="TIGR01129">
    <property type="entry name" value="secD"/>
    <property type="match status" value="1"/>
</dbReference>